<organism evidence="2 3">
    <name type="scientific">Beauveria bassiana D1-5</name>
    <dbReference type="NCBI Taxonomy" id="1245745"/>
    <lineage>
        <taxon>Eukaryota</taxon>
        <taxon>Fungi</taxon>
        <taxon>Dikarya</taxon>
        <taxon>Ascomycota</taxon>
        <taxon>Pezizomycotina</taxon>
        <taxon>Sordariomycetes</taxon>
        <taxon>Hypocreomycetidae</taxon>
        <taxon>Hypocreales</taxon>
        <taxon>Cordycipitaceae</taxon>
        <taxon>Beauveria</taxon>
    </lineage>
</organism>
<proteinExistence type="predicted"/>
<evidence type="ECO:0000313" key="3">
    <source>
        <dbReference type="Proteomes" id="UP000030106"/>
    </source>
</evidence>
<name>A0A0A2WF21_BEABA</name>
<feature type="region of interest" description="Disordered" evidence="1">
    <location>
        <begin position="98"/>
        <end position="138"/>
    </location>
</feature>
<comment type="caution">
    <text evidence="2">The sequence shown here is derived from an EMBL/GenBank/DDBJ whole genome shotgun (WGS) entry which is preliminary data.</text>
</comment>
<dbReference type="EMBL" id="ANFO01000185">
    <property type="protein sequence ID" value="KGQ11714.1"/>
    <property type="molecule type" value="Genomic_DNA"/>
</dbReference>
<accession>A0A0A2WF21</accession>
<evidence type="ECO:0000313" key="2">
    <source>
        <dbReference type="EMBL" id="KGQ11714.1"/>
    </source>
</evidence>
<sequence length="262" mass="27434">MELKFELDAKFEQDTHRYHFKQACREKLIKPGDLKPPAICFFWQAADRNTHTNLHRGRVEVGFGDRASVTRAEKELHDRGRKVQVERAARRRWAHKILEGDLASSTTAPPPPPPPPPSTIDGTPSPPPPPPAENSSGSTAGFPVSSVYGVPYAAAVRAAAVETAAAAVKTTTSAAAAAAGSELAACAEALAAAQAKYATAASAATVAAAAYTAAVDADAAATAAPAGPPLASTIVEEDYNIIPSADIAEKRYQYYCTAVYGY</sequence>
<dbReference type="Proteomes" id="UP000030106">
    <property type="component" value="Unassembled WGS sequence"/>
</dbReference>
<protein>
    <submittedName>
        <fullName evidence="2">Uncharacterized protein</fullName>
    </submittedName>
</protein>
<gene>
    <name evidence="2" type="ORF">BBAD15_g2556</name>
</gene>
<evidence type="ECO:0000256" key="1">
    <source>
        <dbReference type="SAM" id="MobiDB-lite"/>
    </source>
</evidence>
<dbReference type="STRING" id="1245745.A0A0A2WF21"/>
<dbReference type="AlphaFoldDB" id="A0A0A2WF21"/>
<reference evidence="2 3" key="1">
    <citation type="submission" date="2012-10" db="EMBL/GenBank/DDBJ databases">
        <title>Genome sequencing and analysis of entomopathogenic fungi Beauveria bassiana D1-5.</title>
        <authorList>
            <person name="Li Q."/>
            <person name="Wang L."/>
            <person name="Zhang Z."/>
            <person name="Wang Q."/>
            <person name="Ren J."/>
            <person name="Wang M."/>
            <person name="Xu W."/>
            <person name="Wang J."/>
            <person name="Lu Y."/>
            <person name="Du Q."/>
            <person name="Sun Z."/>
        </authorList>
    </citation>
    <scope>NUCLEOTIDE SEQUENCE [LARGE SCALE GENOMIC DNA]</scope>
    <source>
        <strain evidence="2 3">D1-5</strain>
    </source>
</reference>
<feature type="compositionally biased region" description="Pro residues" evidence="1">
    <location>
        <begin position="108"/>
        <end position="132"/>
    </location>
</feature>
<dbReference type="HOGENOM" id="CLU_1061685_0_0_1"/>